<dbReference type="RefSeq" id="WP_013299460.1">
    <property type="nucleotide sequence ID" value="NC_014414.1"/>
</dbReference>
<dbReference type="Gene3D" id="2.40.128.520">
    <property type="match status" value="1"/>
</dbReference>
<dbReference type="OrthoDB" id="9811671at2"/>
<dbReference type="PANTHER" id="PTHR36919:SF2">
    <property type="entry name" value="BLL6627 PROTEIN"/>
    <property type="match status" value="1"/>
</dbReference>
<gene>
    <name evidence="2" type="ordered locus">PB2503_02037</name>
</gene>
<feature type="domain" description="DUF2147" evidence="1">
    <location>
        <begin position="29"/>
        <end position="138"/>
    </location>
</feature>
<dbReference type="AlphaFoldDB" id="E0TBZ3"/>
<dbReference type="HOGENOM" id="CLU_108869_1_2_5"/>
<dbReference type="eggNOG" id="COG4731">
    <property type="taxonomic scope" value="Bacteria"/>
</dbReference>
<reference evidence="3" key="1">
    <citation type="submission" date="2010-08" db="EMBL/GenBank/DDBJ databases">
        <title>Genome sequence of Parvularcula bermudensis HTCC2503.</title>
        <authorList>
            <person name="Kang D.-M."/>
            <person name="Oh H.-M."/>
            <person name="Cho J.-C."/>
        </authorList>
    </citation>
    <scope>NUCLEOTIDE SEQUENCE [LARGE SCALE GENOMIC DNA]</scope>
    <source>
        <strain evidence="3">ATCC BAA-594 / HTCC2503 / KCTC 12087</strain>
    </source>
</reference>
<evidence type="ECO:0000259" key="1">
    <source>
        <dbReference type="Pfam" id="PF09917"/>
    </source>
</evidence>
<organism evidence="2 3">
    <name type="scientific">Parvularcula bermudensis (strain ATCC BAA-594 / HTCC2503 / KCTC 12087)</name>
    <dbReference type="NCBI Taxonomy" id="314260"/>
    <lineage>
        <taxon>Bacteria</taxon>
        <taxon>Pseudomonadati</taxon>
        <taxon>Pseudomonadota</taxon>
        <taxon>Alphaproteobacteria</taxon>
        <taxon>Parvularculales</taxon>
        <taxon>Parvularculaceae</taxon>
        <taxon>Parvularcula</taxon>
    </lineage>
</organism>
<dbReference type="Pfam" id="PF09917">
    <property type="entry name" value="DUF2147"/>
    <property type="match status" value="1"/>
</dbReference>
<accession>E0TBZ3</accession>
<dbReference type="KEGG" id="pbr:PB2503_02037"/>
<dbReference type="Proteomes" id="UP000001302">
    <property type="component" value="Chromosome"/>
</dbReference>
<dbReference type="EMBL" id="CP002156">
    <property type="protein sequence ID" value="ADM08486.1"/>
    <property type="molecule type" value="Genomic_DNA"/>
</dbReference>
<protein>
    <recommendedName>
        <fullName evidence="1">DUF2147 domain-containing protein</fullName>
    </recommendedName>
</protein>
<dbReference type="PANTHER" id="PTHR36919">
    <property type="entry name" value="BLR1215 PROTEIN"/>
    <property type="match status" value="1"/>
</dbReference>
<name>E0TBZ3_PARBH</name>
<dbReference type="InterPro" id="IPR019223">
    <property type="entry name" value="DUF2147"/>
</dbReference>
<keyword evidence="3" id="KW-1185">Reference proteome</keyword>
<evidence type="ECO:0000313" key="3">
    <source>
        <dbReference type="Proteomes" id="UP000001302"/>
    </source>
</evidence>
<sequence length="147" mass="15952">MSISAGMVVAMAMTAGTPRAESALDNVSGHWFTPDKASIIKIEDCGDGTPCGKVVWIDTDGDHLRRDRHNADPGLKDTPLEGRVLLHGFEANGERWTNGAIYNPENGHTYRALLERLDAQRLEVKGCVGPICRGLIWTAADRALLGE</sequence>
<proteinExistence type="predicted"/>
<evidence type="ECO:0000313" key="2">
    <source>
        <dbReference type="EMBL" id="ADM08486.1"/>
    </source>
</evidence>
<reference evidence="2 3" key="2">
    <citation type="journal article" date="2011" name="J. Bacteriol.">
        <title>Complete genome sequence of strain HTCC2503T of Parvularcula bermudensis, the type species of the order "Parvularculales" in the class Alphaproteobacteria.</title>
        <authorList>
            <person name="Oh H.M."/>
            <person name="Kang I."/>
            <person name="Vergin K.L."/>
            <person name="Kang D."/>
            <person name="Rhee K.H."/>
            <person name="Giovannoni S.J."/>
            <person name="Cho J.C."/>
        </authorList>
    </citation>
    <scope>NUCLEOTIDE SEQUENCE [LARGE SCALE GENOMIC DNA]</scope>
    <source>
        <strain evidence="3">ATCC BAA-594 / HTCC2503 / KCTC 12087</strain>
    </source>
</reference>